<dbReference type="RefSeq" id="WP_387976701.1">
    <property type="nucleotide sequence ID" value="NZ_JBHRWO010000012.1"/>
</dbReference>
<protein>
    <submittedName>
        <fullName evidence="3">SHOCT domain-containing protein</fullName>
    </submittedName>
</protein>
<feature type="domain" description="SHOCT" evidence="2">
    <location>
        <begin position="67"/>
        <end position="94"/>
    </location>
</feature>
<proteinExistence type="predicted"/>
<feature type="compositionally biased region" description="Polar residues" evidence="1">
    <location>
        <begin position="34"/>
        <end position="43"/>
    </location>
</feature>
<dbReference type="Pfam" id="PF09851">
    <property type="entry name" value="SHOCT"/>
    <property type="match status" value="1"/>
</dbReference>
<dbReference type="InterPro" id="IPR018649">
    <property type="entry name" value="SHOCT"/>
</dbReference>
<evidence type="ECO:0000313" key="4">
    <source>
        <dbReference type="Proteomes" id="UP001595712"/>
    </source>
</evidence>
<name>A0ABV7Q1U2_9ACTN</name>
<keyword evidence="4" id="KW-1185">Reference proteome</keyword>
<sequence>MIRRVGRPGLLGTMARTAVIAGTAGAVNRSMNRAATNRQQTQADAHAYRDQQAQPAPTASGGDDVVEKLNQLGRLHASGVLTDNEFAAAKAKLLA</sequence>
<dbReference type="Proteomes" id="UP001595712">
    <property type="component" value="Unassembled WGS sequence"/>
</dbReference>
<organism evidence="3 4">
    <name type="scientific">Glycomyces rhizosphaerae</name>
    <dbReference type="NCBI Taxonomy" id="2054422"/>
    <lineage>
        <taxon>Bacteria</taxon>
        <taxon>Bacillati</taxon>
        <taxon>Actinomycetota</taxon>
        <taxon>Actinomycetes</taxon>
        <taxon>Glycomycetales</taxon>
        <taxon>Glycomycetaceae</taxon>
        <taxon>Glycomyces</taxon>
    </lineage>
</organism>
<evidence type="ECO:0000259" key="2">
    <source>
        <dbReference type="Pfam" id="PF09851"/>
    </source>
</evidence>
<reference evidence="4" key="1">
    <citation type="journal article" date="2019" name="Int. J. Syst. Evol. Microbiol.">
        <title>The Global Catalogue of Microorganisms (GCM) 10K type strain sequencing project: providing services to taxonomists for standard genome sequencing and annotation.</title>
        <authorList>
            <consortium name="The Broad Institute Genomics Platform"/>
            <consortium name="The Broad Institute Genome Sequencing Center for Infectious Disease"/>
            <person name="Wu L."/>
            <person name="Ma J."/>
        </authorList>
    </citation>
    <scope>NUCLEOTIDE SEQUENCE [LARGE SCALE GENOMIC DNA]</scope>
    <source>
        <strain evidence="4">CGMCC 4.7396</strain>
    </source>
</reference>
<evidence type="ECO:0000313" key="3">
    <source>
        <dbReference type="EMBL" id="MFC3493738.1"/>
    </source>
</evidence>
<comment type="caution">
    <text evidence="3">The sequence shown here is derived from an EMBL/GenBank/DDBJ whole genome shotgun (WGS) entry which is preliminary data.</text>
</comment>
<accession>A0ABV7Q1U2</accession>
<evidence type="ECO:0000256" key="1">
    <source>
        <dbReference type="SAM" id="MobiDB-lite"/>
    </source>
</evidence>
<gene>
    <name evidence="3" type="ORF">ACFO8M_14755</name>
</gene>
<feature type="region of interest" description="Disordered" evidence="1">
    <location>
        <begin position="34"/>
        <end position="62"/>
    </location>
</feature>
<dbReference type="EMBL" id="JBHRWO010000012">
    <property type="protein sequence ID" value="MFC3493738.1"/>
    <property type="molecule type" value="Genomic_DNA"/>
</dbReference>